<dbReference type="HOGENOM" id="CLU_178280_2_0_0"/>
<dbReference type="InterPro" id="IPR005584">
    <property type="entry name" value="DNA_gyrase_inhibitor_YacG"/>
</dbReference>
<dbReference type="Pfam" id="PF03884">
    <property type="entry name" value="YacG"/>
    <property type="match status" value="1"/>
</dbReference>
<gene>
    <name evidence="3" type="primary">yacG</name>
    <name evidence="4" type="ordered locus">PSMK_26850</name>
</gene>
<reference evidence="4 5" key="1">
    <citation type="submission" date="2012-02" db="EMBL/GenBank/DDBJ databases">
        <title>Complete genome sequence of Phycisphaera mikurensis NBRC 102666.</title>
        <authorList>
            <person name="Ankai A."/>
            <person name="Hosoyama A."/>
            <person name="Terui Y."/>
            <person name="Sekine M."/>
            <person name="Fukai R."/>
            <person name="Kato Y."/>
            <person name="Nakamura S."/>
            <person name="Yamada-Narita S."/>
            <person name="Kawakoshi A."/>
            <person name="Fukunaga Y."/>
            <person name="Yamazaki S."/>
            <person name="Fujita N."/>
        </authorList>
    </citation>
    <scope>NUCLEOTIDE SEQUENCE [LARGE SCALE GENOMIC DNA]</scope>
    <source>
        <strain evidence="5">NBRC 102666 / KCTC 22515 / FYK2301M01</strain>
    </source>
</reference>
<comment type="subunit">
    <text evidence="3">Interacts with GyrB.</text>
</comment>
<accession>I0IHV6</accession>
<comment type="cofactor">
    <cofactor evidence="3">
        <name>Zn(2+)</name>
        <dbReference type="ChEBI" id="CHEBI:29105"/>
    </cofactor>
    <text evidence="3">Binds 1 zinc ion.</text>
</comment>
<evidence type="ECO:0000256" key="3">
    <source>
        <dbReference type="HAMAP-Rule" id="MF_00649"/>
    </source>
</evidence>
<dbReference type="eggNOG" id="COG3024">
    <property type="taxonomic scope" value="Bacteria"/>
</dbReference>
<dbReference type="Gene3D" id="3.30.50.10">
    <property type="entry name" value="Erythroid Transcription Factor GATA-1, subunit A"/>
    <property type="match status" value="1"/>
</dbReference>
<evidence type="ECO:0000256" key="1">
    <source>
        <dbReference type="ARBA" id="ARBA00022723"/>
    </source>
</evidence>
<keyword evidence="5" id="KW-1185">Reference proteome</keyword>
<dbReference type="Proteomes" id="UP000007881">
    <property type="component" value="Chromosome"/>
</dbReference>
<sequence>MTEPHDDAADAEPPCPVCRAALPRESVGPFCSQRCRTIDMGRWLDGRYTISRPLDQADLEE</sequence>
<dbReference type="SUPFAM" id="SSF57716">
    <property type="entry name" value="Glucocorticoid receptor-like (DNA-binding domain)"/>
    <property type="match status" value="1"/>
</dbReference>
<dbReference type="PANTHER" id="PTHR36150">
    <property type="entry name" value="DNA GYRASE INHIBITOR YACG"/>
    <property type="match status" value="1"/>
</dbReference>
<comment type="similarity">
    <text evidence="3">Belongs to the DNA gyrase inhibitor YacG family.</text>
</comment>
<keyword evidence="1 3" id="KW-0479">Metal-binding</keyword>
<dbReference type="EMBL" id="AP012338">
    <property type="protein sequence ID" value="BAM04844.1"/>
    <property type="molecule type" value="Genomic_DNA"/>
</dbReference>
<proteinExistence type="inferred from homology"/>
<name>I0IHV6_PHYMF</name>
<organism evidence="4 5">
    <name type="scientific">Phycisphaera mikurensis (strain NBRC 102666 / KCTC 22515 / FYK2301M01)</name>
    <dbReference type="NCBI Taxonomy" id="1142394"/>
    <lineage>
        <taxon>Bacteria</taxon>
        <taxon>Pseudomonadati</taxon>
        <taxon>Planctomycetota</taxon>
        <taxon>Phycisphaerae</taxon>
        <taxon>Phycisphaerales</taxon>
        <taxon>Phycisphaeraceae</taxon>
        <taxon>Phycisphaera</taxon>
    </lineage>
</organism>
<evidence type="ECO:0000313" key="4">
    <source>
        <dbReference type="EMBL" id="BAM04844.1"/>
    </source>
</evidence>
<dbReference type="GO" id="GO:0008270">
    <property type="term" value="F:zinc ion binding"/>
    <property type="evidence" value="ECO:0007669"/>
    <property type="project" value="UniProtKB-UniRule"/>
</dbReference>
<dbReference type="HAMAP" id="MF_00649">
    <property type="entry name" value="DNA_gyrase_inhibitor_YacG"/>
    <property type="match status" value="1"/>
</dbReference>
<feature type="binding site" evidence="3">
    <location>
        <position position="31"/>
    </location>
    <ligand>
        <name>Zn(2+)</name>
        <dbReference type="ChEBI" id="CHEBI:29105"/>
    </ligand>
</feature>
<feature type="binding site" evidence="3">
    <location>
        <position position="35"/>
    </location>
    <ligand>
        <name>Zn(2+)</name>
        <dbReference type="ChEBI" id="CHEBI:29105"/>
    </ligand>
</feature>
<dbReference type="GO" id="GO:0006355">
    <property type="term" value="P:regulation of DNA-templated transcription"/>
    <property type="evidence" value="ECO:0007669"/>
    <property type="project" value="InterPro"/>
</dbReference>
<protein>
    <recommendedName>
        <fullName evidence="3">DNA gyrase inhibitor YacG</fullName>
    </recommendedName>
</protein>
<dbReference type="OrthoDB" id="9809663at2"/>
<evidence type="ECO:0000313" key="5">
    <source>
        <dbReference type="Proteomes" id="UP000007881"/>
    </source>
</evidence>
<dbReference type="GO" id="GO:0008657">
    <property type="term" value="F:DNA topoisomerase type II (double strand cut, ATP-hydrolyzing) inhibitor activity"/>
    <property type="evidence" value="ECO:0007669"/>
    <property type="project" value="UniProtKB-UniRule"/>
</dbReference>
<feature type="binding site" evidence="3">
    <location>
        <position position="18"/>
    </location>
    <ligand>
        <name>Zn(2+)</name>
        <dbReference type="ChEBI" id="CHEBI:29105"/>
    </ligand>
</feature>
<dbReference type="RefSeq" id="WP_014438057.1">
    <property type="nucleotide sequence ID" value="NC_017080.1"/>
</dbReference>
<evidence type="ECO:0000256" key="2">
    <source>
        <dbReference type="ARBA" id="ARBA00022833"/>
    </source>
</evidence>
<dbReference type="AlphaFoldDB" id="I0IHV6"/>
<dbReference type="InterPro" id="IPR013088">
    <property type="entry name" value="Znf_NHR/GATA"/>
</dbReference>
<keyword evidence="2 3" id="KW-0862">Zinc</keyword>
<dbReference type="PANTHER" id="PTHR36150:SF1">
    <property type="entry name" value="DNA GYRASE INHIBITOR YACG"/>
    <property type="match status" value="1"/>
</dbReference>
<dbReference type="KEGG" id="phm:PSMK_26850"/>
<feature type="binding site" evidence="3">
    <location>
        <position position="15"/>
    </location>
    <ligand>
        <name>Zn(2+)</name>
        <dbReference type="ChEBI" id="CHEBI:29105"/>
    </ligand>
</feature>
<dbReference type="STRING" id="1142394.PSMK_26850"/>
<comment type="function">
    <text evidence="3">Inhibits all the catalytic activities of DNA gyrase by preventing its interaction with DNA. Acts by binding directly to the C-terminal domain of GyrB, which probably disrupts DNA binding by the gyrase.</text>
</comment>